<evidence type="ECO:0000313" key="2">
    <source>
        <dbReference type="Proteomes" id="UP001295444"/>
    </source>
</evidence>
<dbReference type="AlphaFoldDB" id="A0AAD1VRC0"/>
<dbReference type="PANTHER" id="PTHR11505">
    <property type="entry name" value="L1 TRANSPOSABLE ELEMENT-RELATED"/>
    <property type="match status" value="1"/>
</dbReference>
<proteinExistence type="predicted"/>
<name>A0AAD1VRC0_PELCU</name>
<organism evidence="1 2">
    <name type="scientific">Pelobates cultripes</name>
    <name type="common">Western spadefoot toad</name>
    <dbReference type="NCBI Taxonomy" id="61616"/>
    <lineage>
        <taxon>Eukaryota</taxon>
        <taxon>Metazoa</taxon>
        <taxon>Chordata</taxon>
        <taxon>Craniata</taxon>
        <taxon>Vertebrata</taxon>
        <taxon>Euteleostomi</taxon>
        <taxon>Amphibia</taxon>
        <taxon>Batrachia</taxon>
        <taxon>Anura</taxon>
        <taxon>Pelobatoidea</taxon>
        <taxon>Pelobatidae</taxon>
        <taxon>Pelobates</taxon>
    </lineage>
</organism>
<feature type="non-terminal residue" evidence="1">
    <location>
        <position position="1"/>
    </location>
</feature>
<keyword evidence="2" id="KW-1185">Reference proteome</keyword>
<sequence>DKLQDHIREIFAQLGIQTTNSSNFLERSHRVMKPEYVDQSKPRDVMICCSSYKLKEQVIKASRLTKLKDPHSDIRIFPDISYHTRIKRKSFANYTKILHQKNIRYVWRYPCKIIVS</sequence>
<dbReference type="Proteomes" id="UP001295444">
    <property type="component" value="Chromosome 01"/>
</dbReference>
<dbReference type="EMBL" id="OW240912">
    <property type="protein sequence ID" value="CAH2225309.1"/>
    <property type="molecule type" value="Genomic_DNA"/>
</dbReference>
<dbReference type="InterPro" id="IPR042566">
    <property type="entry name" value="L1_C"/>
</dbReference>
<evidence type="ECO:0000313" key="1">
    <source>
        <dbReference type="EMBL" id="CAH2225309.1"/>
    </source>
</evidence>
<dbReference type="Gene3D" id="3.30.250.20">
    <property type="entry name" value="L1 transposable element, C-terminal domain"/>
    <property type="match status" value="1"/>
</dbReference>
<accession>A0AAD1VRC0</accession>
<protein>
    <submittedName>
        <fullName evidence="1">Uncharacterized protein</fullName>
    </submittedName>
</protein>
<gene>
    <name evidence="1" type="ORF">PECUL_23A029846</name>
</gene>
<dbReference type="InterPro" id="IPR004244">
    <property type="entry name" value="Transposase_22"/>
</dbReference>
<feature type="non-terminal residue" evidence="1">
    <location>
        <position position="116"/>
    </location>
</feature>
<dbReference type="Gene3D" id="3.30.70.1820">
    <property type="entry name" value="L1 transposable element, RRM domain"/>
    <property type="match status" value="1"/>
</dbReference>
<reference evidence="1" key="1">
    <citation type="submission" date="2022-03" db="EMBL/GenBank/DDBJ databases">
        <authorList>
            <person name="Alioto T."/>
            <person name="Alioto T."/>
            <person name="Gomez Garrido J."/>
        </authorList>
    </citation>
    <scope>NUCLEOTIDE SEQUENCE</scope>
</reference>